<dbReference type="AlphaFoldDB" id="A0A6J7QQM8"/>
<dbReference type="EMBL" id="CAFBPM010000005">
    <property type="protein sequence ID" value="CAB5017983.1"/>
    <property type="molecule type" value="Genomic_DNA"/>
</dbReference>
<evidence type="ECO:0000256" key="2">
    <source>
        <dbReference type="ARBA" id="ARBA00023125"/>
    </source>
</evidence>
<dbReference type="EMBL" id="CAFBLT010000001">
    <property type="protein sequence ID" value="CAB4866122.1"/>
    <property type="molecule type" value="Genomic_DNA"/>
</dbReference>
<dbReference type="GO" id="GO:0003677">
    <property type="term" value="F:DNA binding"/>
    <property type="evidence" value="ECO:0007669"/>
    <property type="project" value="UniProtKB-KW"/>
</dbReference>
<dbReference type="InterPro" id="IPR000835">
    <property type="entry name" value="HTH_MarR-typ"/>
</dbReference>
<dbReference type="InterPro" id="IPR052526">
    <property type="entry name" value="HTH-type_Bedaq_tolerance"/>
</dbReference>
<dbReference type="PROSITE" id="PS50995">
    <property type="entry name" value="HTH_MARR_2"/>
    <property type="match status" value="1"/>
</dbReference>
<protein>
    <submittedName>
        <fullName evidence="7">Unannotated protein</fullName>
    </submittedName>
</protein>
<dbReference type="GO" id="GO:0003700">
    <property type="term" value="F:DNA-binding transcription factor activity"/>
    <property type="evidence" value="ECO:0007669"/>
    <property type="project" value="InterPro"/>
</dbReference>
<dbReference type="PROSITE" id="PS01117">
    <property type="entry name" value="HTH_MARR_1"/>
    <property type="match status" value="1"/>
</dbReference>
<keyword evidence="2" id="KW-0238">DNA-binding</keyword>
<feature type="domain" description="HTH marR-type" evidence="4">
    <location>
        <begin position="12"/>
        <end position="146"/>
    </location>
</feature>
<reference evidence="7" key="1">
    <citation type="submission" date="2020-05" db="EMBL/GenBank/DDBJ databases">
        <authorList>
            <person name="Chiriac C."/>
            <person name="Salcher M."/>
            <person name="Ghai R."/>
            <person name="Kavagutti S V."/>
        </authorList>
    </citation>
    <scope>NUCLEOTIDE SEQUENCE</scope>
</reference>
<evidence type="ECO:0000259" key="4">
    <source>
        <dbReference type="PROSITE" id="PS50995"/>
    </source>
</evidence>
<dbReference type="SMART" id="SM00347">
    <property type="entry name" value="HTH_MARR"/>
    <property type="match status" value="1"/>
</dbReference>
<name>A0A6J7QQM8_9ZZZZ</name>
<proteinExistence type="predicted"/>
<dbReference type="Pfam" id="PF01047">
    <property type="entry name" value="MarR"/>
    <property type="match status" value="1"/>
</dbReference>
<evidence type="ECO:0000313" key="6">
    <source>
        <dbReference type="EMBL" id="CAB4866122.1"/>
    </source>
</evidence>
<dbReference type="SUPFAM" id="SSF46785">
    <property type="entry name" value="Winged helix' DNA-binding domain"/>
    <property type="match status" value="1"/>
</dbReference>
<keyword evidence="3" id="KW-0804">Transcription</keyword>
<organism evidence="7">
    <name type="scientific">freshwater metagenome</name>
    <dbReference type="NCBI Taxonomy" id="449393"/>
    <lineage>
        <taxon>unclassified sequences</taxon>
        <taxon>metagenomes</taxon>
        <taxon>ecological metagenomes</taxon>
    </lineage>
</organism>
<dbReference type="PRINTS" id="PR00598">
    <property type="entry name" value="HTHMARR"/>
</dbReference>
<dbReference type="InterPro" id="IPR023187">
    <property type="entry name" value="Tscrpt_reg_MarR-type_CS"/>
</dbReference>
<dbReference type="PANTHER" id="PTHR39515">
    <property type="entry name" value="CONSERVED PROTEIN"/>
    <property type="match status" value="1"/>
</dbReference>
<sequence length="148" mass="16300">MATAPNSSSDEEFDTAARLRTAVTRLHRRLRQQSLGGLSPGQASTLAMIARLGAPTLGALAKAEQIQPPSMTRLIAGMEETGLVSRAVEEQDRRISRVSLTTKGRRELERVRTMKTAYLVERLSGLSLAEKSKALELVELLERIEEDQ</sequence>
<dbReference type="InterPro" id="IPR036388">
    <property type="entry name" value="WH-like_DNA-bd_sf"/>
</dbReference>
<gene>
    <name evidence="5" type="ORF">UFOPK3164_00694</name>
    <name evidence="6" type="ORF">UFOPK3427_00497</name>
    <name evidence="7" type="ORF">UFOPK4112_00728</name>
</gene>
<evidence type="ECO:0000313" key="5">
    <source>
        <dbReference type="EMBL" id="CAB4825116.1"/>
    </source>
</evidence>
<dbReference type="Gene3D" id="1.10.10.10">
    <property type="entry name" value="Winged helix-like DNA-binding domain superfamily/Winged helix DNA-binding domain"/>
    <property type="match status" value="1"/>
</dbReference>
<evidence type="ECO:0000256" key="1">
    <source>
        <dbReference type="ARBA" id="ARBA00023015"/>
    </source>
</evidence>
<evidence type="ECO:0000313" key="7">
    <source>
        <dbReference type="EMBL" id="CAB5017983.1"/>
    </source>
</evidence>
<dbReference type="InterPro" id="IPR036390">
    <property type="entry name" value="WH_DNA-bd_sf"/>
</dbReference>
<evidence type="ECO:0000256" key="3">
    <source>
        <dbReference type="ARBA" id="ARBA00023163"/>
    </source>
</evidence>
<accession>A0A6J7QQM8</accession>
<dbReference type="PANTHER" id="PTHR39515:SF2">
    <property type="entry name" value="HTH-TYPE TRANSCRIPTIONAL REGULATOR RV0880"/>
    <property type="match status" value="1"/>
</dbReference>
<keyword evidence="1" id="KW-0805">Transcription regulation</keyword>
<dbReference type="EMBL" id="CAFABE010000024">
    <property type="protein sequence ID" value="CAB4825116.1"/>
    <property type="molecule type" value="Genomic_DNA"/>
</dbReference>